<feature type="region of interest" description="Disordered" evidence="1">
    <location>
        <begin position="130"/>
        <end position="195"/>
    </location>
</feature>
<protein>
    <submittedName>
        <fullName evidence="2">Uncharacterized protein</fullName>
    </submittedName>
</protein>
<accession>A0ABN9TR30</accession>
<keyword evidence="3" id="KW-1185">Reference proteome</keyword>
<dbReference type="Proteomes" id="UP001189429">
    <property type="component" value="Unassembled WGS sequence"/>
</dbReference>
<name>A0ABN9TR30_9DINO</name>
<reference evidence="2" key="1">
    <citation type="submission" date="2023-10" db="EMBL/GenBank/DDBJ databases">
        <authorList>
            <person name="Chen Y."/>
            <person name="Shah S."/>
            <person name="Dougan E. K."/>
            <person name="Thang M."/>
            <person name="Chan C."/>
        </authorList>
    </citation>
    <scope>NUCLEOTIDE SEQUENCE [LARGE SCALE GENOMIC DNA]</scope>
</reference>
<comment type="caution">
    <text evidence="2">The sequence shown here is derived from an EMBL/GenBank/DDBJ whole genome shotgun (WGS) entry which is preliminary data.</text>
</comment>
<proteinExistence type="predicted"/>
<sequence length="459" mass="50230">AVPHQGRAASLLEKARGELQWALQAQAETGETVPQAAAGIYLSMLSVQGLLAPEEKAAFDLVARYVRDAVVMTVVKLAGGHGDMERFNAVLRSTFPLERVSPDDNQLLYAQMHMSYQVLFKGVQHAFASNAKRQGRANRPARADRHPPHAGPGGGASGTEPEAEQVPAMEPDVLEEGTPGARADEGGGPPPHVPRGLSCEHGWRCDVEALLSAVACPATAGAVCRGCVKDLQDIMDLSREWLGNLWSQGLPGQRFCGRLLDTLSGAVRRFPKDTHMHAVAIKILVTVCEDRGDILGLQFPGDAQPEPSMEYALATRNGVREACFTAQAADRSDSSFLHEEERVRLLVRTQKLPDLLRALGEDSNGIYNNVRLSDQNLLLQQAKNGLDFHIKHIALARAIDTKEHAFLREVLNQQQRRSYHTQDWVQGGDFGCGSENTVDRVRMRFTVAGLLFGFEEHES</sequence>
<feature type="non-terminal residue" evidence="2">
    <location>
        <position position="1"/>
    </location>
</feature>
<evidence type="ECO:0000313" key="3">
    <source>
        <dbReference type="Proteomes" id="UP001189429"/>
    </source>
</evidence>
<gene>
    <name evidence="2" type="ORF">PCOR1329_LOCUS41496</name>
</gene>
<evidence type="ECO:0000256" key="1">
    <source>
        <dbReference type="SAM" id="MobiDB-lite"/>
    </source>
</evidence>
<dbReference type="EMBL" id="CAUYUJ010014991">
    <property type="protein sequence ID" value="CAK0848599.1"/>
    <property type="molecule type" value="Genomic_DNA"/>
</dbReference>
<evidence type="ECO:0000313" key="2">
    <source>
        <dbReference type="EMBL" id="CAK0848599.1"/>
    </source>
</evidence>
<organism evidence="2 3">
    <name type="scientific">Prorocentrum cordatum</name>
    <dbReference type="NCBI Taxonomy" id="2364126"/>
    <lineage>
        <taxon>Eukaryota</taxon>
        <taxon>Sar</taxon>
        <taxon>Alveolata</taxon>
        <taxon>Dinophyceae</taxon>
        <taxon>Prorocentrales</taxon>
        <taxon>Prorocentraceae</taxon>
        <taxon>Prorocentrum</taxon>
    </lineage>
</organism>